<evidence type="ECO:0000313" key="2">
    <source>
        <dbReference type="EMBL" id="QIS43798.1"/>
    </source>
</evidence>
<dbReference type="Proteomes" id="UP000503164">
    <property type="component" value="Chromosome"/>
</dbReference>
<dbReference type="RefSeq" id="WP_053773423.1">
    <property type="nucleotide sequence ID" value="NZ_CP012573.1"/>
</dbReference>
<keyword evidence="3" id="KW-1185">Reference proteome</keyword>
<sequence>MRLATRITIGVLAVELVALGVLLLLADRWQDMRWPALGMDRWVVGLGFALPPLVVLTAVALGVLAGMRIAVAEVGAWRGRRREESAEST</sequence>
<keyword evidence="1" id="KW-1133">Transmembrane helix</keyword>
<protein>
    <submittedName>
        <fullName evidence="2">Uncharacterized protein</fullName>
    </submittedName>
</protein>
<keyword evidence="1" id="KW-0472">Membrane</keyword>
<dbReference type="EMBL" id="CP048049">
    <property type="protein sequence ID" value="QIS43798.1"/>
    <property type="molecule type" value="Genomic_DNA"/>
</dbReference>
<dbReference type="AlphaFoldDB" id="A0AAE7CAQ1"/>
<dbReference type="KEGG" id="ccap:AES38_01120"/>
<proteinExistence type="predicted"/>
<evidence type="ECO:0000256" key="1">
    <source>
        <dbReference type="SAM" id="Phobius"/>
    </source>
</evidence>
<organism evidence="2 3">
    <name type="scientific">Clavibacter capsici</name>
    <dbReference type="NCBI Taxonomy" id="1874630"/>
    <lineage>
        <taxon>Bacteria</taxon>
        <taxon>Bacillati</taxon>
        <taxon>Actinomycetota</taxon>
        <taxon>Actinomycetes</taxon>
        <taxon>Micrococcales</taxon>
        <taxon>Microbacteriaceae</taxon>
        <taxon>Clavibacter</taxon>
    </lineage>
</organism>
<feature type="transmembrane region" description="Helical" evidence="1">
    <location>
        <begin position="46"/>
        <end position="71"/>
    </location>
</feature>
<gene>
    <name evidence="2" type="ORF">GW570_01125</name>
</gene>
<feature type="transmembrane region" description="Helical" evidence="1">
    <location>
        <begin position="7"/>
        <end position="26"/>
    </location>
</feature>
<keyword evidence="1" id="KW-0812">Transmembrane</keyword>
<accession>A0AAE7CAQ1</accession>
<reference evidence="2 3" key="1">
    <citation type="journal article" date="2020" name="Mol. Plant Pathol.">
        <title>Plasmid composition and the chpG gene determine the virulence level of Clavibacter capsici natural isolates in pepper.</title>
        <authorList>
            <person name="Hwang I.S."/>
            <person name="Lee H.M."/>
            <person name="Oh E.J."/>
            <person name="Lee S."/>
            <person name="Heu S."/>
            <person name="Oh C.S."/>
        </authorList>
    </citation>
    <scope>NUCLEOTIDE SEQUENCE [LARGE SCALE GENOMIC DNA]</scope>
    <source>
        <strain evidence="2 3">1101</strain>
    </source>
</reference>
<name>A0AAE7CAQ1_9MICO</name>
<evidence type="ECO:0000313" key="3">
    <source>
        <dbReference type="Proteomes" id="UP000503164"/>
    </source>
</evidence>